<evidence type="ECO:0000256" key="2">
    <source>
        <dbReference type="ARBA" id="ARBA00022729"/>
    </source>
</evidence>
<dbReference type="InterPro" id="IPR055170">
    <property type="entry name" value="GFO_IDH_MocA-like_dom"/>
</dbReference>
<dbReference type="GO" id="GO:0000166">
    <property type="term" value="F:nucleotide binding"/>
    <property type="evidence" value="ECO:0007669"/>
    <property type="project" value="InterPro"/>
</dbReference>
<name>A0A919F561_9XANT</name>
<keyword evidence="2 4" id="KW-0732">Signal</keyword>
<feature type="signal peptide" evidence="4">
    <location>
        <begin position="1"/>
        <end position="29"/>
    </location>
</feature>
<accession>A0A919F561</accession>
<dbReference type="SUPFAM" id="SSF55347">
    <property type="entry name" value="Glyceraldehyde-3-phosphate dehydrogenase-like, C-terminal domain"/>
    <property type="match status" value="1"/>
</dbReference>
<sequence>MQDVFSRRDFMRGALLAGAATALPGGAFAATPRKPLGVALVGLGGYSAGRLAPGLQLTRYCRLAGVVSGTPAKIEDWQRRYRIPDRNCYSYDDFARIADNPDIDVVYVVLPNHLHAKYSIAASEAGKHVWCEKPMAMNAAEAQRMIDAARANKVQLAIGYRMQHEPNTRRLIGFAESTPYGAIRQVRAEAGFNGFDGADRSNWRLDPARGGGAMYDMGVYSLNGARYAVGREPVAVSARHEVARPQIFRGVDETTRFTLEFPDGLVAQCATSFGQNMNLLRVDCERGWYELSPFQSYDGIRGRTSDGKPFDAKVQHQQALQMDEDALAIIQGKPPRVPGEEGLADMRVVDAIFASARDGGRRIALG</sequence>
<dbReference type="Gene3D" id="3.30.360.10">
    <property type="entry name" value="Dihydrodipicolinate Reductase, domain 2"/>
    <property type="match status" value="1"/>
</dbReference>
<evidence type="ECO:0000256" key="3">
    <source>
        <dbReference type="ARBA" id="ARBA00023002"/>
    </source>
</evidence>
<evidence type="ECO:0000256" key="4">
    <source>
        <dbReference type="SAM" id="SignalP"/>
    </source>
</evidence>
<dbReference type="Pfam" id="PF10518">
    <property type="entry name" value="TAT_signal"/>
    <property type="match status" value="1"/>
</dbReference>
<evidence type="ECO:0000259" key="6">
    <source>
        <dbReference type="Pfam" id="PF22725"/>
    </source>
</evidence>
<comment type="caution">
    <text evidence="7">The sequence shown here is derived from an EMBL/GenBank/DDBJ whole genome shotgun (WGS) entry which is preliminary data.</text>
</comment>
<dbReference type="PROSITE" id="PS51318">
    <property type="entry name" value="TAT"/>
    <property type="match status" value="1"/>
</dbReference>
<proteinExistence type="inferred from homology"/>
<dbReference type="InterPro" id="IPR019546">
    <property type="entry name" value="TAT_signal_bac_arc"/>
</dbReference>
<dbReference type="SUPFAM" id="SSF51735">
    <property type="entry name" value="NAD(P)-binding Rossmann-fold domains"/>
    <property type="match status" value="1"/>
</dbReference>
<reference evidence="7" key="1">
    <citation type="journal article" date="2014" name="Int. J. Syst. Evol. Microbiol.">
        <title>Complete genome sequence of Corynebacterium casei LMG S-19264T (=DSM 44701T), isolated from a smear-ripened cheese.</title>
        <authorList>
            <consortium name="US DOE Joint Genome Institute (JGI-PGF)"/>
            <person name="Walter F."/>
            <person name="Albersmeier A."/>
            <person name="Kalinowski J."/>
            <person name="Ruckert C."/>
        </authorList>
    </citation>
    <scope>NUCLEOTIDE SEQUENCE</scope>
    <source>
        <strain evidence="7">JCM 13306</strain>
    </source>
</reference>
<comment type="similarity">
    <text evidence="1">Belongs to the Gfo/Idh/MocA family.</text>
</comment>
<dbReference type="RefSeq" id="WP_434028437.1">
    <property type="nucleotide sequence ID" value="NZ_BNBA01000002.1"/>
</dbReference>
<evidence type="ECO:0000256" key="1">
    <source>
        <dbReference type="ARBA" id="ARBA00010928"/>
    </source>
</evidence>
<dbReference type="PRINTS" id="PR01775">
    <property type="entry name" value="GLFROXRDTASE"/>
</dbReference>
<protein>
    <submittedName>
        <fullName evidence="7">Glucose-fructose oxidoreductase</fullName>
    </submittedName>
</protein>
<dbReference type="InterPro" id="IPR006311">
    <property type="entry name" value="TAT_signal"/>
</dbReference>
<evidence type="ECO:0000313" key="8">
    <source>
        <dbReference type="Proteomes" id="UP000623958"/>
    </source>
</evidence>
<dbReference type="EMBL" id="BNBA01000002">
    <property type="protein sequence ID" value="GHH47420.1"/>
    <property type="molecule type" value="Genomic_DNA"/>
</dbReference>
<evidence type="ECO:0000313" key="7">
    <source>
        <dbReference type="EMBL" id="GHH47420.1"/>
    </source>
</evidence>
<dbReference type="Proteomes" id="UP000623958">
    <property type="component" value="Unassembled WGS sequence"/>
</dbReference>
<organism evidence="7 8">
    <name type="scientific">Xanthomonas boreopolis</name>
    <dbReference type="NCBI Taxonomy" id="86183"/>
    <lineage>
        <taxon>Bacteria</taxon>
        <taxon>Pseudomonadati</taxon>
        <taxon>Pseudomonadota</taxon>
        <taxon>Gammaproteobacteria</taxon>
        <taxon>Lysobacterales</taxon>
        <taxon>Lysobacteraceae</taxon>
        <taxon>Xanthomonas</taxon>
    </lineage>
</organism>
<keyword evidence="8" id="KW-1185">Reference proteome</keyword>
<dbReference type="Gene3D" id="3.40.50.720">
    <property type="entry name" value="NAD(P)-binding Rossmann-like Domain"/>
    <property type="match status" value="1"/>
</dbReference>
<dbReference type="InterPro" id="IPR008354">
    <property type="entry name" value="Glc-Fru_OxRdtase_bac"/>
</dbReference>
<dbReference type="AlphaFoldDB" id="A0A919F561"/>
<dbReference type="GO" id="GO:0016491">
    <property type="term" value="F:oxidoreductase activity"/>
    <property type="evidence" value="ECO:0007669"/>
    <property type="project" value="UniProtKB-KW"/>
</dbReference>
<feature type="domain" description="GFO/IDH/MocA-like oxidoreductase" evidence="6">
    <location>
        <begin position="180"/>
        <end position="289"/>
    </location>
</feature>
<feature type="domain" description="Gfo/Idh/MocA-like oxidoreductase N-terminal" evidence="5">
    <location>
        <begin position="37"/>
        <end position="160"/>
    </location>
</feature>
<dbReference type="InterPro" id="IPR050984">
    <property type="entry name" value="Gfo/Idh/MocA_domain"/>
</dbReference>
<evidence type="ECO:0000259" key="5">
    <source>
        <dbReference type="Pfam" id="PF01408"/>
    </source>
</evidence>
<dbReference type="PANTHER" id="PTHR22604">
    <property type="entry name" value="OXIDOREDUCTASES"/>
    <property type="match status" value="1"/>
</dbReference>
<dbReference type="PANTHER" id="PTHR22604:SF105">
    <property type="entry name" value="TRANS-1,2-DIHYDROBENZENE-1,2-DIOL DEHYDROGENASE"/>
    <property type="match status" value="1"/>
</dbReference>
<dbReference type="InterPro" id="IPR000683">
    <property type="entry name" value="Gfo/Idh/MocA-like_OxRdtase_N"/>
</dbReference>
<dbReference type="Pfam" id="PF01408">
    <property type="entry name" value="GFO_IDH_MocA"/>
    <property type="match status" value="1"/>
</dbReference>
<dbReference type="InterPro" id="IPR036291">
    <property type="entry name" value="NAD(P)-bd_dom_sf"/>
</dbReference>
<dbReference type="Pfam" id="PF22725">
    <property type="entry name" value="GFO_IDH_MocA_C3"/>
    <property type="match status" value="1"/>
</dbReference>
<keyword evidence="3" id="KW-0560">Oxidoreductase</keyword>
<feature type="chain" id="PRO_5037287411" evidence="4">
    <location>
        <begin position="30"/>
        <end position="366"/>
    </location>
</feature>
<gene>
    <name evidence="7" type="primary">gfo</name>
    <name evidence="7" type="ORF">GCM10009090_03840</name>
</gene>
<reference evidence="7" key="2">
    <citation type="submission" date="2020-09" db="EMBL/GenBank/DDBJ databases">
        <authorList>
            <person name="Sun Q."/>
            <person name="Ohkuma M."/>
        </authorList>
    </citation>
    <scope>NUCLEOTIDE SEQUENCE</scope>
    <source>
        <strain evidence="7">JCM 13306</strain>
    </source>
</reference>